<dbReference type="Pfam" id="PF10175">
    <property type="entry name" value="MPP6"/>
    <property type="match status" value="1"/>
</dbReference>
<dbReference type="KEGG" id="hro:HELRODRAFT_170223"/>
<keyword evidence="4" id="KW-1185">Reference proteome</keyword>
<dbReference type="GeneID" id="20203130"/>
<dbReference type="STRING" id="6412.T1F2T1"/>
<gene>
    <name evidence="3" type="primary">20203130</name>
    <name evidence="2" type="ORF">HELRODRAFT_170223</name>
</gene>
<reference evidence="2 4" key="2">
    <citation type="journal article" date="2013" name="Nature">
        <title>Insights into bilaterian evolution from three spiralian genomes.</title>
        <authorList>
            <person name="Simakov O."/>
            <person name="Marletaz F."/>
            <person name="Cho S.J."/>
            <person name="Edsinger-Gonzales E."/>
            <person name="Havlak P."/>
            <person name="Hellsten U."/>
            <person name="Kuo D.H."/>
            <person name="Larsson T."/>
            <person name="Lv J."/>
            <person name="Arendt D."/>
            <person name="Savage R."/>
            <person name="Osoegawa K."/>
            <person name="de Jong P."/>
            <person name="Grimwood J."/>
            <person name="Chapman J.A."/>
            <person name="Shapiro H."/>
            <person name="Aerts A."/>
            <person name="Otillar R.P."/>
            <person name="Terry A.Y."/>
            <person name="Boore J.L."/>
            <person name="Grigoriev I.V."/>
            <person name="Lindberg D.R."/>
            <person name="Seaver E.C."/>
            <person name="Weisblat D.A."/>
            <person name="Putnam N.H."/>
            <person name="Rokhsar D.S."/>
        </authorList>
    </citation>
    <scope>NUCLEOTIDE SEQUENCE</scope>
</reference>
<dbReference type="OrthoDB" id="20403at2759"/>
<name>T1F2T1_HELRO</name>
<dbReference type="CTD" id="20203130"/>
<organism evidence="3 4">
    <name type="scientific">Helobdella robusta</name>
    <name type="common">Californian leech</name>
    <dbReference type="NCBI Taxonomy" id="6412"/>
    <lineage>
        <taxon>Eukaryota</taxon>
        <taxon>Metazoa</taxon>
        <taxon>Spiralia</taxon>
        <taxon>Lophotrochozoa</taxon>
        <taxon>Annelida</taxon>
        <taxon>Clitellata</taxon>
        <taxon>Hirudinea</taxon>
        <taxon>Rhynchobdellida</taxon>
        <taxon>Glossiphoniidae</taxon>
        <taxon>Helobdella</taxon>
    </lineage>
</organism>
<dbReference type="PANTHER" id="PTHR13582:SF0">
    <property type="entry name" value="M-PHASE PHOSPHOPROTEIN 6"/>
    <property type="match status" value="1"/>
</dbReference>
<dbReference type="Proteomes" id="UP000015101">
    <property type="component" value="Unassembled WGS sequence"/>
</dbReference>
<dbReference type="InParanoid" id="T1F2T1"/>
<accession>T1F2T1</accession>
<dbReference type="InterPro" id="IPR019324">
    <property type="entry name" value="MPP6"/>
</dbReference>
<dbReference type="EMBL" id="AMQM01003492">
    <property type="status" value="NOT_ANNOTATED_CDS"/>
    <property type="molecule type" value="Genomic_DNA"/>
</dbReference>
<evidence type="ECO:0000313" key="3">
    <source>
        <dbReference type="EnsemblMetazoa" id="HelroP170223"/>
    </source>
</evidence>
<reference evidence="4" key="1">
    <citation type="submission" date="2012-12" db="EMBL/GenBank/DDBJ databases">
        <authorList>
            <person name="Hellsten U."/>
            <person name="Grimwood J."/>
            <person name="Chapman J.A."/>
            <person name="Shapiro H."/>
            <person name="Aerts A."/>
            <person name="Otillar R.P."/>
            <person name="Terry A.Y."/>
            <person name="Boore J.L."/>
            <person name="Simakov O."/>
            <person name="Marletaz F."/>
            <person name="Cho S.-J."/>
            <person name="Edsinger-Gonzales E."/>
            <person name="Havlak P."/>
            <person name="Kuo D.-H."/>
            <person name="Larsson T."/>
            <person name="Lv J."/>
            <person name="Arendt D."/>
            <person name="Savage R."/>
            <person name="Osoegawa K."/>
            <person name="de Jong P."/>
            <person name="Lindberg D.R."/>
            <person name="Seaver E.C."/>
            <person name="Weisblat D.A."/>
            <person name="Putnam N.H."/>
            <person name="Grigoriev I.V."/>
            <person name="Rokhsar D.S."/>
        </authorList>
    </citation>
    <scope>NUCLEOTIDE SEQUENCE</scope>
</reference>
<evidence type="ECO:0000313" key="2">
    <source>
        <dbReference type="EMBL" id="ESO07689.1"/>
    </source>
</evidence>
<feature type="compositionally biased region" description="Basic residues" evidence="1">
    <location>
        <begin position="122"/>
        <end position="132"/>
    </location>
</feature>
<feature type="region of interest" description="Disordered" evidence="1">
    <location>
        <begin position="121"/>
        <end position="153"/>
    </location>
</feature>
<evidence type="ECO:0000313" key="4">
    <source>
        <dbReference type="Proteomes" id="UP000015101"/>
    </source>
</evidence>
<dbReference type="FunCoup" id="T1F2T1">
    <property type="interactions" value="1150"/>
</dbReference>
<sequence length="153" mass="18068">MSAKREKELTKEILLMKFMQKKCLKNDDEGMDTKYYNDEYWVLDKPDVPQKPIKYKYVASYSECAKLKFGRQSFNGFNKEIESINKNIELKLRDAEIDENEKLNMIDDIEMADRYSSLVHSLKNKTKTKRQRNCTNDSDTPLSKKPAFKRPPP</sequence>
<dbReference type="EnsemblMetazoa" id="HelroT170223">
    <property type="protein sequence ID" value="HelroP170223"/>
    <property type="gene ID" value="HelroG170223"/>
</dbReference>
<dbReference type="RefSeq" id="XP_009014300.1">
    <property type="nucleotide sequence ID" value="XM_009016052.1"/>
</dbReference>
<evidence type="ECO:0008006" key="5">
    <source>
        <dbReference type="Google" id="ProtNLM"/>
    </source>
</evidence>
<dbReference type="HOGENOM" id="CLU_139852_1_0_1"/>
<dbReference type="AlphaFoldDB" id="T1F2T1"/>
<proteinExistence type="predicted"/>
<dbReference type="eggNOG" id="KOG4531">
    <property type="taxonomic scope" value="Eukaryota"/>
</dbReference>
<evidence type="ECO:0000256" key="1">
    <source>
        <dbReference type="SAM" id="MobiDB-lite"/>
    </source>
</evidence>
<dbReference type="PANTHER" id="PTHR13582">
    <property type="entry name" value="M-PHASE PHOSPHOPROTEIN 6"/>
    <property type="match status" value="1"/>
</dbReference>
<reference evidence="3" key="3">
    <citation type="submission" date="2015-06" db="UniProtKB">
        <authorList>
            <consortium name="EnsemblMetazoa"/>
        </authorList>
    </citation>
    <scope>IDENTIFICATION</scope>
</reference>
<dbReference type="GO" id="GO:0000460">
    <property type="term" value="P:maturation of 5.8S rRNA"/>
    <property type="evidence" value="ECO:0000318"/>
    <property type="project" value="GO_Central"/>
</dbReference>
<protein>
    <recommendedName>
        <fullName evidence="5">M-phase phosphoprotein 6</fullName>
    </recommendedName>
</protein>
<dbReference type="OMA" id="SYTICAG"/>
<dbReference type="EMBL" id="KB096183">
    <property type="protein sequence ID" value="ESO07689.1"/>
    <property type="molecule type" value="Genomic_DNA"/>
</dbReference>